<organism evidence="3 4">
    <name type="scientific">Rhizophagus irregularis</name>
    <dbReference type="NCBI Taxonomy" id="588596"/>
    <lineage>
        <taxon>Eukaryota</taxon>
        <taxon>Fungi</taxon>
        <taxon>Fungi incertae sedis</taxon>
        <taxon>Mucoromycota</taxon>
        <taxon>Glomeromycotina</taxon>
        <taxon>Glomeromycetes</taxon>
        <taxon>Glomerales</taxon>
        <taxon>Glomeraceae</taxon>
        <taxon>Rhizophagus</taxon>
    </lineage>
</organism>
<dbReference type="Proteomes" id="UP000234323">
    <property type="component" value="Unassembled WGS sequence"/>
</dbReference>
<sequence>MIPEQPQAHQNTPNITENENYMEDITATTSNHALSHSENDISSRDPKEKDLQTQTPITPHVEESTFMDEDPIETNPNKGKSIDQQTNTQNNSIKIMELNDLFESTTQNSNKVYKGFIPRDSFQLDLTNNDIINLLKSAFINDTNAFRFECNSLSTYRYFTIIFRTRDSLDQYIRDSPPSLKNVKIYELTNNAINTLIEQKFNNLDNAVIKILDIPYQYDIKMLLKHLANKTKSAILDHKEIKKPPRKLPNRNRQGKPIFINLTYKQLLVRFQKQSAFDYFMQGDHWNLEIENFLIRILPGNPENPEYIKRTKSYYKITGLPLNTTARDIEPIIKHLYGRTCTFTQTSKYSTMKNAYIYVDPANYPDNITNAVHTPFNGYKIYIYPHTITTKTCNICGITSHPTDKCDDKNFILDKNNRKIFTKRIIKRNNEKITINDDYKSKYSHIISLNANKIRSNELNMGTNNQYRQQRTQNPSSTTSTQRSYRYDQQYIPPTLQQDQLPNYKAMEDKIRQLENQVINLTNKITQLENTPKHIDSKFSNIEKQFTTIETNLNTINARQDKYDIIIQKLTDNISKISDKIYNDEKPTKTSKRSSPYIRTNQKEIPFTF</sequence>
<evidence type="ECO:0000313" key="3">
    <source>
        <dbReference type="EMBL" id="PKY51826.1"/>
    </source>
</evidence>
<feature type="compositionally biased region" description="Low complexity" evidence="2">
    <location>
        <begin position="464"/>
        <end position="481"/>
    </location>
</feature>
<feature type="region of interest" description="Disordered" evidence="2">
    <location>
        <begin position="24"/>
        <end position="86"/>
    </location>
</feature>
<evidence type="ECO:0000256" key="2">
    <source>
        <dbReference type="SAM" id="MobiDB-lite"/>
    </source>
</evidence>
<feature type="region of interest" description="Disordered" evidence="2">
    <location>
        <begin position="464"/>
        <end position="485"/>
    </location>
</feature>
<feature type="compositionally biased region" description="Basic and acidic residues" evidence="2">
    <location>
        <begin position="35"/>
        <end position="51"/>
    </location>
</feature>
<reference evidence="3 4" key="1">
    <citation type="submission" date="2015-10" db="EMBL/GenBank/DDBJ databases">
        <title>Genome analyses suggest a sexual origin of heterokaryosis in a supposedly ancient asexual fungus.</title>
        <authorList>
            <person name="Ropars J."/>
            <person name="Sedzielewska K."/>
            <person name="Noel J."/>
            <person name="Charron P."/>
            <person name="Farinelli L."/>
            <person name="Marton T."/>
            <person name="Kruger M."/>
            <person name="Pelin A."/>
            <person name="Brachmann A."/>
            <person name="Corradi N."/>
        </authorList>
    </citation>
    <scope>NUCLEOTIDE SEQUENCE [LARGE SCALE GENOMIC DNA]</scope>
    <source>
        <strain evidence="3 4">A4</strain>
    </source>
</reference>
<accession>A0A2I1GYX0</accession>
<feature type="compositionally biased region" description="Polar residues" evidence="2">
    <location>
        <begin position="74"/>
        <end position="86"/>
    </location>
</feature>
<dbReference type="VEuPathDB" id="FungiDB:RhiirA1_540744"/>
<dbReference type="EMBL" id="LLXI01001090">
    <property type="protein sequence ID" value="PKY51826.1"/>
    <property type="molecule type" value="Genomic_DNA"/>
</dbReference>
<evidence type="ECO:0000256" key="1">
    <source>
        <dbReference type="SAM" id="Coils"/>
    </source>
</evidence>
<proteinExistence type="predicted"/>
<dbReference type="InterPro" id="IPR008935">
    <property type="entry name" value="Virus_capsid_a-hlx_vir"/>
</dbReference>
<comment type="caution">
    <text evidence="3">The sequence shown here is derived from an EMBL/GenBank/DDBJ whole genome shotgun (WGS) entry which is preliminary data.</text>
</comment>
<keyword evidence="1" id="KW-0175">Coiled coil</keyword>
<keyword evidence="4" id="KW-1185">Reference proteome</keyword>
<dbReference type="VEuPathDB" id="FungiDB:RhiirFUN_009072"/>
<dbReference type="GO" id="GO:0005198">
    <property type="term" value="F:structural molecule activity"/>
    <property type="evidence" value="ECO:0007669"/>
    <property type="project" value="InterPro"/>
</dbReference>
<gene>
    <name evidence="3" type="ORF">RhiirA4_469089</name>
</gene>
<evidence type="ECO:0000313" key="4">
    <source>
        <dbReference type="Proteomes" id="UP000234323"/>
    </source>
</evidence>
<dbReference type="SUPFAM" id="SSF48345">
    <property type="entry name" value="A virus capsid protein alpha-helical domain"/>
    <property type="match status" value="1"/>
</dbReference>
<name>A0A2I1GYX0_9GLOM</name>
<protein>
    <submittedName>
        <fullName evidence="3">Uncharacterized protein</fullName>
    </submittedName>
</protein>
<dbReference type="VEuPathDB" id="FungiDB:FUN_011430"/>
<dbReference type="SUPFAM" id="SSF57997">
    <property type="entry name" value="Tropomyosin"/>
    <property type="match status" value="1"/>
</dbReference>
<dbReference type="AlphaFoldDB" id="A0A2I1GYX0"/>
<dbReference type="Gene3D" id="1.20.5.170">
    <property type="match status" value="1"/>
</dbReference>
<feature type="coiled-coil region" evidence="1">
    <location>
        <begin position="504"/>
        <end position="531"/>
    </location>
</feature>